<dbReference type="SMART" id="SM00387">
    <property type="entry name" value="HATPase_c"/>
    <property type="match status" value="1"/>
</dbReference>
<dbReference type="Pfam" id="PF13426">
    <property type="entry name" value="PAS_9"/>
    <property type="match status" value="1"/>
</dbReference>
<proteinExistence type="predicted"/>
<dbReference type="Gene3D" id="3.30.450.20">
    <property type="entry name" value="PAS domain"/>
    <property type="match status" value="2"/>
</dbReference>
<evidence type="ECO:0000259" key="15">
    <source>
        <dbReference type="PROSITE" id="PS50109"/>
    </source>
</evidence>
<evidence type="ECO:0000256" key="4">
    <source>
        <dbReference type="ARBA" id="ARBA00022475"/>
    </source>
</evidence>
<comment type="catalytic activity">
    <reaction evidence="1">
        <text>ATP + protein L-histidine = ADP + protein N-phospho-L-histidine.</text>
        <dbReference type="EC" id="2.7.13.3"/>
    </reaction>
</comment>
<protein>
    <recommendedName>
        <fullName evidence="3">histidine kinase</fullName>
        <ecNumber evidence="3">2.7.13.3</ecNumber>
    </recommendedName>
</protein>
<dbReference type="InterPro" id="IPR004358">
    <property type="entry name" value="Sig_transdc_His_kin-like_C"/>
</dbReference>
<evidence type="ECO:0000313" key="17">
    <source>
        <dbReference type="Proteomes" id="UP000027778"/>
    </source>
</evidence>
<dbReference type="Gene3D" id="3.30.565.10">
    <property type="entry name" value="Histidine kinase-like ATPase, C-terminal domain"/>
    <property type="match status" value="1"/>
</dbReference>
<dbReference type="InterPro" id="IPR036890">
    <property type="entry name" value="HATPase_C_sf"/>
</dbReference>
<dbReference type="InterPro" id="IPR016120">
    <property type="entry name" value="Sig_transdc_His_kin_SpoOB"/>
</dbReference>
<gene>
    <name evidence="16" type="ORF">BAGA_13525</name>
</gene>
<keyword evidence="17" id="KW-1185">Reference proteome</keyword>
<dbReference type="PANTHER" id="PTHR43547:SF10">
    <property type="entry name" value="SENSOR HISTIDINE KINASE DCUS"/>
    <property type="match status" value="1"/>
</dbReference>
<keyword evidence="13 14" id="KW-0472">Membrane</keyword>
<keyword evidence="6" id="KW-0808">Transferase</keyword>
<evidence type="ECO:0000256" key="7">
    <source>
        <dbReference type="ARBA" id="ARBA00022692"/>
    </source>
</evidence>
<dbReference type="GO" id="GO:0005524">
    <property type="term" value="F:ATP binding"/>
    <property type="evidence" value="ECO:0007669"/>
    <property type="project" value="UniProtKB-KW"/>
</dbReference>
<evidence type="ECO:0000256" key="9">
    <source>
        <dbReference type="ARBA" id="ARBA00022777"/>
    </source>
</evidence>
<dbReference type="SUPFAM" id="SSF55874">
    <property type="entry name" value="ATPase domain of HSP90 chaperone/DNA topoisomerase II/histidine kinase"/>
    <property type="match status" value="1"/>
</dbReference>
<accession>A0A073KGB0</accession>
<dbReference type="InterPro" id="IPR003594">
    <property type="entry name" value="HATPase_dom"/>
</dbReference>
<keyword evidence="8" id="KW-0547">Nucleotide-binding</keyword>
<dbReference type="GO" id="GO:0005886">
    <property type="term" value="C:plasma membrane"/>
    <property type="evidence" value="ECO:0007669"/>
    <property type="project" value="UniProtKB-SubCell"/>
</dbReference>
<feature type="domain" description="Histidine kinase" evidence="15">
    <location>
        <begin position="333"/>
        <end position="528"/>
    </location>
</feature>
<dbReference type="InterPro" id="IPR035965">
    <property type="entry name" value="PAS-like_dom_sf"/>
</dbReference>
<dbReference type="InterPro" id="IPR005467">
    <property type="entry name" value="His_kinase_dom"/>
</dbReference>
<evidence type="ECO:0000256" key="3">
    <source>
        <dbReference type="ARBA" id="ARBA00012438"/>
    </source>
</evidence>
<dbReference type="PRINTS" id="PR00344">
    <property type="entry name" value="BCTRLSENSOR"/>
</dbReference>
<dbReference type="CDD" id="cd00130">
    <property type="entry name" value="PAS"/>
    <property type="match status" value="1"/>
</dbReference>
<dbReference type="Pfam" id="PF14689">
    <property type="entry name" value="SPOB_a"/>
    <property type="match status" value="1"/>
</dbReference>
<dbReference type="SUPFAM" id="SSF103190">
    <property type="entry name" value="Sensory domain-like"/>
    <property type="match status" value="1"/>
</dbReference>
<evidence type="ECO:0000256" key="5">
    <source>
        <dbReference type="ARBA" id="ARBA00022553"/>
    </source>
</evidence>
<keyword evidence="9 16" id="KW-0418">Kinase</keyword>
<comment type="caution">
    <text evidence="16">The sequence shown here is derived from an EMBL/GenBank/DDBJ whole genome shotgun (WGS) entry which is preliminary data.</text>
</comment>
<dbReference type="STRING" id="574375.AZF08_05870"/>
<dbReference type="Gene3D" id="1.10.287.130">
    <property type="match status" value="1"/>
</dbReference>
<dbReference type="Proteomes" id="UP000027778">
    <property type="component" value="Unassembled WGS sequence"/>
</dbReference>
<evidence type="ECO:0000256" key="11">
    <source>
        <dbReference type="ARBA" id="ARBA00022989"/>
    </source>
</evidence>
<dbReference type="SMART" id="SM00091">
    <property type="entry name" value="PAS"/>
    <property type="match status" value="1"/>
</dbReference>
<evidence type="ECO:0000256" key="6">
    <source>
        <dbReference type="ARBA" id="ARBA00022679"/>
    </source>
</evidence>
<evidence type="ECO:0000256" key="10">
    <source>
        <dbReference type="ARBA" id="ARBA00022840"/>
    </source>
</evidence>
<dbReference type="GO" id="GO:0000155">
    <property type="term" value="F:phosphorelay sensor kinase activity"/>
    <property type="evidence" value="ECO:0007669"/>
    <property type="project" value="InterPro"/>
</dbReference>
<dbReference type="PANTHER" id="PTHR43547">
    <property type="entry name" value="TWO-COMPONENT HISTIDINE KINASE"/>
    <property type="match status" value="1"/>
</dbReference>
<keyword evidence="10" id="KW-0067">ATP-binding</keyword>
<keyword evidence="12" id="KW-0902">Two-component regulatory system</keyword>
<dbReference type="AlphaFoldDB" id="A0A073KGB0"/>
<dbReference type="InterPro" id="IPR033463">
    <property type="entry name" value="sCache_3"/>
</dbReference>
<dbReference type="SUPFAM" id="SSF55785">
    <property type="entry name" value="PYP-like sensor domain (PAS domain)"/>
    <property type="match status" value="1"/>
</dbReference>
<evidence type="ECO:0000256" key="12">
    <source>
        <dbReference type="ARBA" id="ARBA00023012"/>
    </source>
</evidence>
<dbReference type="SUPFAM" id="SSF55890">
    <property type="entry name" value="Sporulation response regulatory protein Spo0B"/>
    <property type="match status" value="1"/>
</dbReference>
<dbReference type="EMBL" id="JOTM01000002">
    <property type="protein sequence ID" value="KEK25625.1"/>
    <property type="molecule type" value="Genomic_DNA"/>
</dbReference>
<evidence type="ECO:0000256" key="13">
    <source>
        <dbReference type="ARBA" id="ARBA00023136"/>
    </source>
</evidence>
<evidence type="ECO:0000256" key="8">
    <source>
        <dbReference type="ARBA" id="ARBA00022741"/>
    </source>
</evidence>
<dbReference type="InterPro" id="IPR000014">
    <property type="entry name" value="PAS"/>
</dbReference>
<dbReference type="EC" id="2.7.13.3" evidence="3"/>
<sequence length="535" mass="60583">MVMKQLPIRWKITILSYVVVIFSLLIGGIVIIANIQQKEEKELRIRSMNTARTVAELSDVKKSLQEKHGWFTLNPVVENIRVINETDYIVVMNMEHIRYSHPVKEMIGKSSKGTDEEPAFAEHIYFSKAKGEIGAVIRAFMPVKDQDLNQIGVVVVGNKMPNFWEIMFGLAEEIFFIVILTLIFGLIGSLLLANHIKKQMFQLEPYEIKRMLEERTATFHSINEGVIAIDNQGIITIFNEKARQVFRVDEEVVGKPIRTVLEDTRLPEIVEKNQPVYNEEIKVSGKVILSNRIPIKKDNELIGAVAIFQDRTEVTKLAEELTGVKTFVEALRVQSHEHMNKLHTIAGLIQLGKSDKALQLAYNTSEEQESVTNFLNETIKNDAVAGLLLSKVSRGKELGIQVSIDQNSYLEEFPYQLDQHDFVVLLGNLIENAFGSFEQIEVENKRIDISIEQLEDVCAILIEDNGCGIKEEYLPKVYEKGFTVNKVSGTGYGLFLVKQIVEKGRGEISISSFHSEGTSFIITFPMEVGVELYDM</sequence>
<reference evidence="16 17" key="1">
    <citation type="submission" date="2014-06" db="EMBL/GenBank/DDBJ databases">
        <title>Draft genome sequence of Bacillus gaemokensis JCM 15801 (MCCC 1A00707).</title>
        <authorList>
            <person name="Lai Q."/>
            <person name="Liu Y."/>
            <person name="Shao Z."/>
        </authorList>
    </citation>
    <scope>NUCLEOTIDE SEQUENCE [LARGE SCALE GENOMIC DNA]</scope>
    <source>
        <strain evidence="16 17">JCM 15801</strain>
    </source>
</reference>
<name>A0A073KGB0_9BACI</name>
<dbReference type="Pfam" id="PF17203">
    <property type="entry name" value="sCache_3_2"/>
    <property type="match status" value="1"/>
</dbReference>
<evidence type="ECO:0000256" key="2">
    <source>
        <dbReference type="ARBA" id="ARBA00004651"/>
    </source>
</evidence>
<dbReference type="PROSITE" id="PS50109">
    <property type="entry name" value="HIS_KIN"/>
    <property type="match status" value="1"/>
</dbReference>
<dbReference type="eggNOG" id="COG3290">
    <property type="taxonomic scope" value="Bacteria"/>
</dbReference>
<feature type="transmembrane region" description="Helical" evidence="14">
    <location>
        <begin position="12"/>
        <end position="35"/>
    </location>
</feature>
<evidence type="ECO:0000313" key="16">
    <source>
        <dbReference type="EMBL" id="KEK25625.1"/>
    </source>
</evidence>
<comment type="subcellular location">
    <subcellularLocation>
        <location evidence="2">Cell membrane</location>
        <topology evidence="2">Multi-pass membrane protein</topology>
    </subcellularLocation>
</comment>
<keyword evidence="7 14" id="KW-0812">Transmembrane</keyword>
<feature type="transmembrane region" description="Helical" evidence="14">
    <location>
        <begin position="174"/>
        <end position="193"/>
    </location>
</feature>
<dbReference type="Pfam" id="PF02518">
    <property type="entry name" value="HATPase_c"/>
    <property type="match status" value="1"/>
</dbReference>
<organism evidence="16 17">
    <name type="scientific">Bacillus gaemokensis</name>
    <dbReference type="NCBI Taxonomy" id="574375"/>
    <lineage>
        <taxon>Bacteria</taxon>
        <taxon>Bacillati</taxon>
        <taxon>Bacillota</taxon>
        <taxon>Bacilli</taxon>
        <taxon>Bacillales</taxon>
        <taxon>Bacillaceae</taxon>
        <taxon>Bacillus</taxon>
        <taxon>Bacillus cereus group</taxon>
    </lineage>
</organism>
<keyword evidence="5" id="KW-0597">Phosphoprotein</keyword>
<evidence type="ECO:0000256" key="14">
    <source>
        <dbReference type="SAM" id="Phobius"/>
    </source>
</evidence>
<dbReference type="RefSeq" id="WP_033673588.1">
    <property type="nucleotide sequence ID" value="NZ_JOTM01000002.1"/>
</dbReference>
<dbReference type="InterPro" id="IPR029151">
    <property type="entry name" value="Sensor-like_sf"/>
</dbReference>
<keyword evidence="4" id="KW-1003">Cell membrane</keyword>
<keyword evidence="11 14" id="KW-1133">Transmembrane helix</keyword>
<dbReference type="InterPro" id="IPR039506">
    <property type="entry name" value="SPOB_a"/>
</dbReference>
<evidence type="ECO:0000256" key="1">
    <source>
        <dbReference type="ARBA" id="ARBA00000085"/>
    </source>
</evidence>